<gene>
    <name evidence="2" type="ORF">QYF61_014301</name>
</gene>
<protein>
    <submittedName>
        <fullName evidence="2">Uncharacterized protein</fullName>
    </submittedName>
</protein>
<organism evidence="2 3">
    <name type="scientific">Mycteria americana</name>
    <name type="common">Wood stork</name>
    <dbReference type="NCBI Taxonomy" id="33587"/>
    <lineage>
        <taxon>Eukaryota</taxon>
        <taxon>Metazoa</taxon>
        <taxon>Chordata</taxon>
        <taxon>Craniata</taxon>
        <taxon>Vertebrata</taxon>
        <taxon>Euteleostomi</taxon>
        <taxon>Archelosauria</taxon>
        <taxon>Archosauria</taxon>
        <taxon>Dinosauria</taxon>
        <taxon>Saurischia</taxon>
        <taxon>Theropoda</taxon>
        <taxon>Coelurosauria</taxon>
        <taxon>Aves</taxon>
        <taxon>Neognathae</taxon>
        <taxon>Neoaves</taxon>
        <taxon>Aequornithes</taxon>
        <taxon>Ciconiiformes</taxon>
        <taxon>Ciconiidae</taxon>
        <taxon>Mycteria</taxon>
    </lineage>
</organism>
<dbReference type="AlphaFoldDB" id="A0AAN7SJY4"/>
<dbReference type="EMBL" id="JAUNZN010000001">
    <property type="protein sequence ID" value="KAK4830928.1"/>
    <property type="molecule type" value="Genomic_DNA"/>
</dbReference>
<proteinExistence type="predicted"/>
<accession>A0AAN7SJY4</accession>
<evidence type="ECO:0000313" key="3">
    <source>
        <dbReference type="Proteomes" id="UP001333110"/>
    </source>
</evidence>
<keyword evidence="3" id="KW-1185">Reference proteome</keyword>
<feature type="compositionally biased region" description="Low complexity" evidence="1">
    <location>
        <begin position="286"/>
        <end position="302"/>
    </location>
</feature>
<feature type="compositionally biased region" description="Low complexity" evidence="1">
    <location>
        <begin position="25"/>
        <end position="39"/>
    </location>
</feature>
<name>A0AAN7SJY4_MYCAM</name>
<feature type="compositionally biased region" description="Low complexity" evidence="1">
    <location>
        <begin position="183"/>
        <end position="194"/>
    </location>
</feature>
<feature type="compositionally biased region" description="Polar residues" evidence="1">
    <location>
        <begin position="40"/>
        <end position="66"/>
    </location>
</feature>
<evidence type="ECO:0000313" key="2">
    <source>
        <dbReference type="EMBL" id="KAK4830928.1"/>
    </source>
</evidence>
<feature type="region of interest" description="Disordered" evidence="1">
    <location>
        <begin position="25"/>
        <end position="302"/>
    </location>
</feature>
<reference evidence="2 3" key="1">
    <citation type="journal article" date="2023" name="J. Hered.">
        <title>Chromosome-level genome of the wood stork (Mycteria americana) provides insight into avian chromosome evolution.</title>
        <authorList>
            <person name="Flamio R. Jr."/>
            <person name="Ramstad K.M."/>
        </authorList>
    </citation>
    <scope>NUCLEOTIDE SEQUENCE [LARGE SCALE GENOMIC DNA]</scope>
    <source>
        <strain evidence="2">JAX WOST 10</strain>
    </source>
</reference>
<feature type="region of interest" description="Disordered" evidence="1">
    <location>
        <begin position="334"/>
        <end position="357"/>
    </location>
</feature>
<feature type="compositionally biased region" description="Basic residues" evidence="1">
    <location>
        <begin position="276"/>
        <end position="285"/>
    </location>
</feature>
<sequence length="435" mass="44549">MAPTKKASGTTKLGEIAPFELSHKLNSSDSKSELSNLSNIAQGPSYSFTLSRKSRLHLTQIQTTTAKRAPSQVPYRGAHTRGKRAGMGLLSAPQQGPVRTATASAPVSLPVHAPLPPGTARPDGLAAPQPRGTPCASPPPTSAPRSPRCPGRGGRARPLPAPPGEARGGRPGLPRGVRGERAGGAARPSPAPRRSPARRRWPLPLPPRPGSLSAGAGGGPQRHVLPQERLLPAGDHQDPLGSAGPLPGPAAGGVRRLRSRLVSGAERGEAGQGGPGRRRWGRRRGAAPASAPRRGDAARPGAGLSRVVPCQLFPVVVPDPAWPRPVLPGPAGAEGAAPLPTWPPPSRAPGCAAGGAQPLAEQPAAVPPYRLPSHACFRPRSEQSPRRCPRLAQPGPALPGERCPRRPAPARGSPGAAASPDPGVLALGAGHLVWV</sequence>
<feature type="compositionally biased region" description="Low complexity" evidence="1">
    <location>
        <begin position="409"/>
        <end position="423"/>
    </location>
</feature>
<comment type="caution">
    <text evidence="2">The sequence shown here is derived from an EMBL/GenBank/DDBJ whole genome shotgun (WGS) entry which is preliminary data.</text>
</comment>
<evidence type="ECO:0000256" key="1">
    <source>
        <dbReference type="SAM" id="MobiDB-lite"/>
    </source>
</evidence>
<dbReference type="Proteomes" id="UP001333110">
    <property type="component" value="Unassembled WGS sequence"/>
</dbReference>
<feature type="region of interest" description="Disordered" evidence="1">
    <location>
        <begin position="375"/>
        <end position="424"/>
    </location>
</feature>